<sequence length="109" mass="12132">LRIDPECEAAVATLVQLSLQQHQIDNAIKYFERSAELARTEQELAGVLTYQYATNARSSLRRTKSTWTDNGHRGGLVLVLDRIRSFDHSLIPISGGYTVSDIQVGTSKL</sequence>
<comment type="caution">
    <text evidence="7">The sequence shown here is derived from an EMBL/GenBank/DDBJ whole genome shotgun (WGS) entry which is preliminary data.</text>
</comment>
<evidence type="ECO:0000313" key="8">
    <source>
        <dbReference type="Proteomes" id="UP001163846"/>
    </source>
</evidence>
<dbReference type="Proteomes" id="UP001163846">
    <property type="component" value="Unassembled WGS sequence"/>
</dbReference>
<evidence type="ECO:0000256" key="4">
    <source>
        <dbReference type="ARBA" id="ARBA00022803"/>
    </source>
</evidence>
<dbReference type="PANTHER" id="PTHR46208:SF1">
    <property type="entry name" value="MITOCHONDRIAL IMPORT RECEPTOR SUBUNIT TOM70"/>
    <property type="match status" value="1"/>
</dbReference>
<keyword evidence="2" id="KW-0812">Transmembrane</keyword>
<dbReference type="PANTHER" id="PTHR46208">
    <property type="entry name" value="MITOCHONDRIAL IMPORT RECEPTOR SUBUNIT TOM70"/>
    <property type="match status" value="1"/>
</dbReference>
<accession>A0AA38NUG1</accession>
<evidence type="ECO:0000313" key="7">
    <source>
        <dbReference type="EMBL" id="KAJ3830838.1"/>
    </source>
</evidence>
<organism evidence="7 8">
    <name type="scientific">Lentinula raphanica</name>
    <dbReference type="NCBI Taxonomy" id="153919"/>
    <lineage>
        <taxon>Eukaryota</taxon>
        <taxon>Fungi</taxon>
        <taxon>Dikarya</taxon>
        <taxon>Basidiomycota</taxon>
        <taxon>Agaricomycotina</taxon>
        <taxon>Agaricomycetes</taxon>
        <taxon>Agaricomycetidae</taxon>
        <taxon>Agaricales</taxon>
        <taxon>Marasmiineae</taxon>
        <taxon>Omphalotaceae</taxon>
        <taxon>Lentinula</taxon>
    </lineage>
</organism>
<dbReference type="GO" id="GO:0005741">
    <property type="term" value="C:mitochondrial outer membrane"/>
    <property type="evidence" value="ECO:0007669"/>
    <property type="project" value="TreeGrafter"/>
</dbReference>
<dbReference type="GO" id="GO:0008320">
    <property type="term" value="F:protein transmembrane transporter activity"/>
    <property type="evidence" value="ECO:0007669"/>
    <property type="project" value="TreeGrafter"/>
</dbReference>
<dbReference type="Gene3D" id="1.25.40.10">
    <property type="entry name" value="Tetratricopeptide repeat domain"/>
    <property type="match status" value="1"/>
</dbReference>
<evidence type="ECO:0000256" key="3">
    <source>
        <dbReference type="ARBA" id="ARBA00022737"/>
    </source>
</evidence>
<keyword evidence="3" id="KW-0677">Repeat</keyword>
<evidence type="ECO:0000256" key="6">
    <source>
        <dbReference type="ARBA" id="ARBA00023136"/>
    </source>
</evidence>
<keyword evidence="8" id="KW-1185">Reference proteome</keyword>
<comment type="subcellular location">
    <subcellularLocation>
        <location evidence="1">Membrane</location>
    </subcellularLocation>
</comment>
<dbReference type="GO" id="GO:0030943">
    <property type="term" value="F:mitochondrion targeting sequence binding"/>
    <property type="evidence" value="ECO:0007669"/>
    <property type="project" value="TreeGrafter"/>
</dbReference>
<dbReference type="AlphaFoldDB" id="A0AA38NUG1"/>
<feature type="non-terminal residue" evidence="7">
    <location>
        <position position="109"/>
    </location>
</feature>
<keyword evidence="6" id="KW-0472">Membrane</keyword>
<evidence type="ECO:0000256" key="2">
    <source>
        <dbReference type="ARBA" id="ARBA00022692"/>
    </source>
</evidence>
<name>A0AA38NUG1_9AGAR</name>
<gene>
    <name evidence="7" type="ORF">F5878DRAFT_714070</name>
</gene>
<dbReference type="GO" id="GO:0045039">
    <property type="term" value="P:protein insertion into mitochondrial inner membrane"/>
    <property type="evidence" value="ECO:0007669"/>
    <property type="project" value="TreeGrafter"/>
</dbReference>
<keyword evidence="5" id="KW-1133">Transmembrane helix</keyword>
<dbReference type="InterPro" id="IPR011990">
    <property type="entry name" value="TPR-like_helical_dom_sf"/>
</dbReference>
<reference evidence="7" key="1">
    <citation type="submission" date="2022-08" db="EMBL/GenBank/DDBJ databases">
        <authorList>
            <consortium name="DOE Joint Genome Institute"/>
            <person name="Min B."/>
            <person name="Riley R."/>
            <person name="Sierra-Patev S."/>
            <person name="Naranjo-Ortiz M."/>
            <person name="Looney B."/>
            <person name="Konkel Z."/>
            <person name="Slot J.C."/>
            <person name="Sakamoto Y."/>
            <person name="Steenwyk J.L."/>
            <person name="Rokas A."/>
            <person name="Carro J."/>
            <person name="Camarero S."/>
            <person name="Ferreira P."/>
            <person name="Molpeceres G."/>
            <person name="Ruiz-Duenas F.J."/>
            <person name="Serrano A."/>
            <person name="Henrissat B."/>
            <person name="Drula E."/>
            <person name="Hughes K.W."/>
            <person name="Mata J.L."/>
            <person name="Ishikawa N.K."/>
            <person name="Vargas-Isla R."/>
            <person name="Ushijima S."/>
            <person name="Smith C.A."/>
            <person name="Ahrendt S."/>
            <person name="Andreopoulos W."/>
            <person name="He G."/>
            <person name="Labutti K."/>
            <person name="Lipzen A."/>
            <person name="Ng V."/>
            <person name="Sandor L."/>
            <person name="Barry K."/>
            <person name="Martinez A.T."/>
            <person name="Xiao Y."/>
            <person name="Gibbons J.G."/>
            <person name="Terashima K."/>
            <person name="Hibbett D.S."/>
            <person name="Grigoriev I.V."/>
        </authorList>
    </citation>
    <scope>NUCLEOTIDE SEQUENCE</scope>
    <source>
        <strain evidence="7">TFB9207</strain>
    </source>
</reference>
<dbReference type="EMBL" id="MU808159">
    <property type="protein sequence ID" value="KAJ3830838.1"/>
    <property type="molecule type" value="Genomic_DNA"/>
</dbReference>
<protein>
    <submittedName>
        <fullName evidence="7">Uncharacterized protein</fullName>
    </submittedName>
</protein>
<proteinExistence type="predicted"/>
<dbReference type="GO" id="GO:0030150">
    <property type="term" value="P:protein import into mitochondrial matrix"/>
    <property type="evidence" value="ECO:0007669"/>
    <property type="project" value="TreeGrafter"/>
</dbReference>
<keyword evidence="4" id="KW-0802">TPR repeat</keyword>
<evidence type="ECO:0000256" key="1">
    <source>
        <dbReference type="ARBA" id="ARBA00004370"/>
    </source>
</evidence>
<evidence type="ECO:0000256" key="5">
    <source>
        <dbReference type="ARBA" id="ARBA00022989"/>
    </source>
</evidence>